<dbReference type="InterPro" id="IPR036388">
    <property type="entry name" value="WH-like_DNA-bd_sf"/>
</dbReference>
<organism evidence="3">
    <name type="scientific">Fervidicoccus fontis</name>
    <dbReference type="NCBI Taxonomy" id="683846"/>
    <lineage>
        <taxon>Archaea</taxon>
        <taxon>Thermoproteota</taxon>
        <taxon>Thermoprotei</taxon>
        <taxon>Fervidicoccales</taxon>
        <taxon>Fervidicoccaceae</taxon>
        <taxon>Fervidicoccus</taxon>
    </lineage>
</organism>
<accession>A0A7J3ZJW5</accession>
<evidence type="ECO:0000313" key="3">
    <source>
        <dbReference type="EMBL" id="HHQ80339.1"/>
    </source>
</evidence>
<evidence type="ECO:0000259" key="2">
    <source>
        <dbReference type="Pfam" id="PF01978"/>
    </source>
</evidence>
<feature type="coiled-coil region" evidence="1">
    <location>
        <begin position="70"/>
        <end position="97"/>
    </location>
</feature>
<sequence>MFDGLFRRCYLVAIAQGAVTVDEIARVLRVARENVERTINKLRSLGLVRVEEQGLRLFKRKRVVLSEEGYARAMETLERLREIAKELEREARLRDRELIDELGAAGATFYLCCFGLTLLTSLF</sequence>
<dbReference type="SUPFAM" id="SSF46785">
    <property type="entry name" value="Winged helix' DNA-binding domain"/>
    <property type="match status" value="1"/>
</dbReference>
<dbReference type="Pfam" id="PF01978">
    <property type="entry name" value="TrmB"/>
    <property type="match status" value="1"/>
</dbReference>
<name>A0A7J3ZJW5_9CREN</name>
<dbReference type="Gene3D" id="1.10.10.10">
    <property type="entry name" value="Winged helix-like DNA-binding domain superfamily/Winged helix DNA-binding domain"/>
    <property type="match status" value="1"/>
</dbReference>
<evidence type="ECO:0000256" key="1">
    <source>
        <dbReference type="SAM" id="Coils"/>
    </source>
</evidence>
<dbReference type="EMBL" id="DRZC01000033">
    <property type="protein sequence ID" value="HHQ80339.1"/>
    <property type="molecule type" value="Genomic_DNA"/>
</dbReference>
<feature type="domain" description="Transcription regulator TrmB N-terminal" evidence="2">
    <location>
        <begin position="8"/>
        <end position="59"/>
    </location>
</feature>
<reference evidence="3" key="1">
    <citation type="journal article" date="2020" name="mSystems">
        <title>Genome- and Community-Level Interaction Insights into Carbon Utilization and Element Cycling Functions of Hydrothermarchaeota in Hydrothermal Sediment.</title>
        <authorList>
            <person name="Zhou Z."/>
            <person name="Liu Y."/>
            <person name="Xu W."/>
            <person name="Pan J."/>
            <person name="Luo Z.H."/>
            <person name="Li M."/>
        </authorList>
    </citation>
    <scope>NUCLEOTIDE SEQUENCE [LARGE SCALE GENOMIC DNA]</scope>
    <source>
        <strain evidence="3">SpSt-1116</strain>
    </source>
</reference>
<keyword evidence="1" id="KW-0175">Coiled coil</keyword>
<protein>
    <recommendedName>
        <fullName evidence="2">Transcription regulator TrmB N-terminal domain-containing protein</fullName>
    </recommendedName>
</protein>
<dbReference type="InterPro" id="IPR036390">
    <property type="entry name" value="WH_DNA-bd_sf"/>
</dbReference>
<gene>
    <name evidence="3" type="ORF">ENM78_02600</name>
</gene>
<dbReference type="AlphaFoldDB" id="A0A7J3ZJW5"/>
<proteinExistence type="predicted"/>
<dbReference type="InterPro" id="IPR002831">
    <property type="entry name" value="Tscrpt_reg_TrmB_N"/>
</dbReference>
<comment type="caution">
    <text evidence="3">The sequence shown here is derived from an EMBL/GenBank/DDBJ whole genome shotgun (WGS) entry which is preliminary data.</text>
</comment>